<evidence type="ECO:0000256" key="5">
    <source>
        <dbReference type="ARBA" id="ARBA00023242"/>
    </source>
</evidence>
<feature type="compositionally biased region" description="Basic and acidic residues" evidence="6">
    <location>
        <begin position="1"/>
        <end position="12"/>
    </location>
</feature>
<protein>
    <recommendedName>
        <fullName evidence="7">TF-B3 domain-containing protein</fullName>
    </recommendedName>
</protein>
<keyword evidence="2" id="KW-0805">Transcription regulation</keyword>
<comment type="caution">
    <text evidence="8">The sequence shown here is derived from an EMBL/GenBank/DDBJ whole genome shotgun (WGS) entry which is preliminary data.</text>
</comment>
<evidence type="ECO:0000256" key="2">
    <source>
        <dbReference type="ARBA" id="ARBA00023015"/>
    </source>
</evidence>
<keyword evidence="3" id="KW-0238">DNA-binding</keyword>
<feature type="domain" description="TF-B3" evidence="7">
    <location>
        <begin position="36"/>
        <end position="128"/>
    </location>
</feature>
<dbReference type="InterPro" id="IPR015300">
    <property type="entry name" value="DNA-bd_pseudobarrel_sf"/>
</dbReference>
<feature type="compositionally biased region" description="Basic and acidic residues" evidence="6">
    <location>
        <begin position="22"/>
        <end position="32"/>
    </location>
</feature>
<dbReference type="GO" id="GO:0005634">
    <property type="term" value="C:nucleus"/>
    <property type="evidence" value="ECO:0007669"/>
    <property type="project" value="UniProtKB-SubCell"/>
</dbReference>
<accession>A0AAD8S7G6</accession>
<evidence type="ECO:0000256" key="3">
    <source>
        <dbReference type="ARBA" id="ARBA00023125"/>
    </source>
</evidence>
<keyword evidence="5" id="KW-0539">Nucleus</keyword>
<evidence type="ECO:0000256" key="6">
    <source>
        <dbReference type="SAM" id="MobiDB-lite"/>
    </source>
</evidence>
<dbReference type="PANTHER" id="PTHR31391">
    <property type="entry name" value="B3 DOMAIN-CONTAINING PROTEIN OS11G0197600-RELATED"/>
    <property type="match status" value="1"/>
</dbReference>
<keyword evidence="4" id="KW-0804">Transcription</keyword>
<gene>
    <name evidence="8" type="ORF">QYE76_064464</name>
</gene>
<keyword evidence="9" id="KW-1185">Reference proteome</keyword>
<dbReference type="EMBL" id="JAUUTY010000004">
    <property type="protein sequence ID" value="KAK1646659.1"/>
    <property type="molecule type" value="Genomic_DNA"/>
</dbReference>
<dbReference type="SUPFAM" id="SSF101936">
    <property type="entry name" value="DNA-binding pseudobarrel domain"/>
    <property type="match status" value="2"/>
</dbReference>
<dbReference type="Pfam" id="PF02362">
    <property type="entry name" value="B3"/>
    <property type="match status" value="2"/>
</dbReference>
<dbReference type="SMART" id="SM01019">
    <property type="entry name" value="B3"/>
    <property type="match status" value="2"/>
</dbReference>
<evidence type="ECO:0000256" key="4">
    <source>
        <dbReference type="ARBA" id="ARBA00023163"/>
    </source>
</evidence>
<proteinExistence type="predicted"/>
<feature type="domain" description="TF-B3" evidence="7">
    <location>
        <begin position="243"/>
        <end position="338"/>
    </location>
</feature>
<evidence type="ECO:0000313" key="8">
    <source>
        <dbReference type="EMBL" id="KAK1646659.1"/>
    </source>
</evidence>
<dbReference type="Proteomes" id="UP001231189">
    <property type="component" value="Unassembled WGS sequence"/>
</dbReference>
<dbReference type="PANTHER" id="PTHR31391:SF155">
    <property type="entry name" value="B3 DOMAIN-CONTAINING PROTEIN OS11G0197600"/>
    <property type="match status" value="1"/>
</dbReference>
<feature type="region of interest" description="Disordered" evidence="6">
    <location>
        <begin position="1"/>
        <end position="32"/>
    </location>
</feature>
<evidence type="ECO:0000259" key="7">
    <source>
        <dbReference type="PROSITE" id="PS50863"/>
    </source>
</evidence>
<feature type="region of interest" description="Disordered" evidence="6">
    <location>
        <begin position="153"/>
        <end position="175"/>
    </location>
</feature>
<sequence>MAGQQDREERRAAMAGRQNGNSKEKGKEVEGKKGGHQFCRVFSAKESGERLRIPPSFSQHLENLIGLVFLFGPSGNSWLAQLASDTEGFFFENGWKGFVTDHSIEEGHILIFRRNGFSHFSVAIFDEMFIEKPSAFHAKPSYNLVATRQSEEEDKQISVVPQEENNGAKNKRTAEIDASSSKLRKCSKGASAGYNSIIVNSTEAIVKFRREQAVISRRPPVTEEQKNYALQRAKQYKSKNPITLQIMKETYVYKTYFMIIPCEFVRDYLPHSDKKLTLLDQLGKTWEVSYVYFSERRVGAFSGGWGKFSLGNHLEEFDVCVFELFSEDNIKVHVYRANAMLTEYLVARGGTAGAPVRPATAQRGIGKQHPPPLFVHGNRNAARRLRPQLPTRRKATTDGETVPSISDGSRDRNFAELQPADHFSTTRPHLQEAPSEASADISPGSRSRDGRCLKFLRQRRIESAWSATAAAKGLHGTASPSGQRQTTGSQIASFRCGGSSPMKSYSQRKPLRADSPQRRLSLLHVAGGDPQTKTGGGVAGSHGRRG</sequence>
<feature type="compositionally biased region" description="Basic residues" evidence="6">
    <location>
        <begin position="381"/>
        <end position="394"/>
    </location>
</feature>
<dbReference type="Gene3D" id="2.40.330.10">
    <property type="entry name" value="DNA-binding pseudobarrel domain"/>
    <property type="match status" value="2"/>
</dbReference>
<feature type="compositionally biased region" description="Polar residues" evidence="6">
    <location>
        <begin position="478"/>
        <end position="492"/>
    </location>
</feature>
<dbReference type="InterPro" id="IPR044837">
    <property type="entry name" value="REM16-like"/>
</dbReference>
<dbReference type="InterPro" id="IPR003340">
    <property type="entry name" value="B3_DNA-bd"/>
</dbReference>
<dbReference type="PROSITE" id="PS50863">
    <property type="entry name" value="B3"/>
    <property type="match status" value="2"/>
</dbReference>
<comment type="subcellular location">
    <subcellularLocation>
        <location evidence="1">Nucleus</location>
    </subcellularLocation>
</comment>
<organism evidence="8 9">
    <name type="scientific">Lolium multiflorum</name>
    <name type="common">Italian ryegrass</name>
    <name type="synonym">Lolium perenne subsp. multiflorum</name>
    <dbReference type="NCBI Taxonomy" id="4521"/>
    <lineage>
        <taxon>Eukaryota</taxon>
        <taxon>Viridiplantae</taxon>
        <taxon>Streptophyta</taxon>
        <taxon>Embryophyta</taxon>
        <taxon>Tracheophyta</taxon>
        <taxon>Spermatophyta</taxon>
        <taxon>Magnoliopsida</taxon>
        <taxon>Liliopsida</taxon>
        <taxon>Poales</taxon>
        <taxon>Poaceae</taxon>
        <taxon>BOP clade</taxon>
        <taxon>Pooideae</taxon>
        <taxon>Poodae</taxon>
        <taxon>Poeae</taxon>
        <taxon>Poeae Chloroplast Group 2 (Poeae type)</taxon>
        <taxon>Loliodinae</taxon>
        <taxon>Loliinae</taxon>
        <taxon>Lolium</taxon>
    </lineage>
</organism>
<feature type="region of interest" description="Disordered" evidence="6">
    <location>
        <begin position="357"/>
        <end position="449"/>
    </location>
</feature>
<evidence type="ECO:0000256" key="1">
    <source>
        <dbReference type="ARBA" id="ARBA00004123"/>
    </source>
</evidence>
<dbReference type="AlphaFoldDB" id="A0AAD8S7G6"/>
<reference evidence="8" key="1">
    <citation type="submission" date="2023-07" db="EMBL/GenBank/DDBJ databases">
        <title>A chromosome-level genome assembly of Lolium multiflorum.</title>
        <authorList>
            <person name="Chen Y."/>
            <person name="Copetti D."/>
            <person name="Kolliker R."/>
            <person name="Studer B."/>
        </authorList>
    </citation>
    <scope>NUCLEOTIDE SEQUENCE</scope>
    <source>
        <strain evidence="8">02402/16</strain>
        <tissue evidence="8">Leaf</tissue>
    </source>
</reference>
<dbReference type="CDD" id="cd10017">
    <property type="entry name" value="B3_DNA"/>
    <property type="match status" value="2"/>
</dbReference>
<feature type="region of interest" description="Disordered" evidence="6">
    <location>
        <begin position="472"/>
        <end position="546"/>
    </location>
</feature>
<name>A0AAD8S7G6_LOLMU</name>
<evidence type="ECO:0000313" key="9">
    <source>
        <dbReference type="Proteomes" id="UP001231189"/>
    </source>
</evidence>
<dbReference type="GO" id="GO:0003677">
    <property type="term" value="F:DNA binding"/>
    <property type="evidence" value="ECO:0007669"/>
    <property type="project" value="UniProtKB-KW"/>
</dbReference>